<reference evidence="4" key="1">
    <citation type="journal article" date="2019" name="Int. J. Syst. Evol. Microbiol.">
        <title>The Global Catalogue of Microorganisms (GCM) 10K type strain sequencing project: providing services to taxonomists for standard genome sequencing and annotation.</title>
        <authorList>
            <consortium name="The Broad Institute Genomics Platform"/>
            <consortium name="The Broad Institute Genome Sequencing Center for Infectious Disease"/>
            <person name="Wu L."/>
            <person name="Ma J."/>
        </authorList>
    </citation>
    <scope>NUCLEOTIDE SEQUENCE [LARGE SCALE GENOMIC DNA]</scope>
    <source>
        <strain evidence="4">JCM 19134</strain>
    </source>
</reference>
<dbReference type="AlphaFoldDB" id="A0AAV3U4W3"/>
<keyword evidence="1" id="KW-1133">Transmembrane helix</keyword>
<comment type="caution">
    <text evidence="3">The sequence shown here is derived from an EMBL/GenBank/DDBJ whole genome shotgun (WGS) entry which is preliminary data.</text>
</comment>
<dbReference type="Proteomes" id="UP001409585">
    <property type="component" value="Unassembled WGS sequence"/>
</dbReference>
<dbReference type="EMBL" id="BAABLX010000028">
    <property type="protein sequence ID" value="GAA4949363.1"/>
    <property type="molecule type" value="Genomic_DNA"/>
</dbReference>
<protein>
    <submittedName>
        <fullName evidence="3">Anti-sigma factor</fullName>
    </submittedName>
</protein>
<keyword evidence="1" id="KW-0812">Transmembrane</keyword>
<feature type="domain" description="Anti-sigma K factor RskA C-terminal" evidence="2">
    <location>
        <begin position="114"/>
        <end position="238"/>
    </location>
</feature>
<keyword evidence="1" id="KW-0472">Membrane</keyword>
<keyword evidence="4" id="KW-1185">Reference proteome</keyword>
<proteinExistence type="predicted"/>
<dbReference type="GO" id="GO:0005886">
    <property type="term" value="C:plasma membrane"/>
    <property type="evidence" value="ECO:0007669"/>
    <property type="project" value="InterPro"/>
</dbReference>
<gene>
    <name evidence="3" type="ORF">GCM10025791_31970</name>
</gene>
<dbReference type="RefSeq" id="WP_345424527.1">
    <property type="nucleotide sequence ID" value="NZ_AP031496.1"/>
</dbReference>
<evidence type="ECO:0000313" key="4">
    <source>
        <dbReference type="Proteomes" id="UP001409585"/>
    </source>
</evidence>
<name>A0AAV3U4W3_9ALTE</name>
<dbReference type="InterPro" id="IPR018764">
    <property type="entry name" value="RskA_C"/>
</dbReference>
<evidence type="ECO:0000313" key="3">
    <source>
        <dbReference type="EMBL" id="GAA4949363.1"/>
    </source>
</evidence>
<feature type="transmembrane region" description="Helical" evidence="1">
    <location>
        <begin position="110"/>
        <end position="129"/>
    </location>
</feature>
<sequence length="249" mass="27199">MNEKELKAAEYALGTQSQSERAAIEQERLLDSELDAFITTWELKLAPMLANFESETPPQYILQQLQKELAMAAQLEPQESKLAAEQAVVDAHSEVVLLQRKLKRWQRASFTGYAMAATLLAAVVFNSVVVEPTAPPPFVAVFQKDDAQPAFLMSVDLKTRTLKVQSVTAEGLTGETYQLWIKADELGPSPRSLGLLSSIEKPMVKALDQFTPELIQSALFGISVEPMGGSPTGVPTGPAIHGQLYSVEI</sequence>
<evidence type="ECO:0000259" key="2">
    <source>
        <dbReference type="Pfam" id="PF10099"/>
    </source>
</evidence>
<dbReference type="Pfam" id="PF10099">
    <property type="entry name" value="RskA_C"/>
    <property type="match status" value="1"/>
</dbReference>
<organism evidence="3 4">
    <name type="scientific">Halioxenophilus aromaticivorans</name>
    <dbReference type="NCBI Taxonomy" id="1306992"/>
    <lineage>
        <taxon>Bacteria</taxon>
        <taxon>Pseudomonadati</taxon>
        <taxon>Pseudomonadota</taxon>
        <taxon>Gammaproteobacteria</taxon>
        <taxon>Alteromonadales</taxon>
        <taxon>Alteromonadaceae</taxon>
        <taxon>Halioxenophilus</taxon>
    </lineage>
</organism>
<accession>A0AAV3U4W3</accession>
<evidence type="ECO:0000256" key="1">
    <source>
        <dbReference type="SAM" id="Phobius"/>
    </source>
</evidence>